<dbReference type="Gene3D" id="1.10.10.10">
    <property type="entry name" value="Winged helix-like DNA-binding domain superfamily/Winged helix DNA-binding domain"/>
    <property type="match status" value="1"/>
</dbReference>
<evidence type="ECO:0000313" key="10">
    <source>
        <dbReference type="EMBL" id="CBH25889.1"/>
    </source>
</evidence>
<dbReference type="HOGENOM" id="CLU_047691_3_0_10"/>
<dbReference type="Gene3D" id="1.10.1740.10">
    <property type="match status" value="1"/>
</dbReference>
<feature type="domain" description="RNA polymerase sigma factor 70 region 4 type 2" evidence="9">
    <location>
        <begin position="146"/>
        <end position="197"/>
    </location>
</feature>
<dbReference type="InterPro" id="IPR039425">
    <property type="entry name" value="RNA_pol_sigma-70-like"/>
</dbReference>
<evidence type="ECO:0000256" key="3">
    <source>
        <dbReference type="ARBA" id="ARBA00023082"/>
    </source>
</evidence>
<dbReference type="SUPFAM" id="SSF88659">
    <property type="entry name" value="Sigma3 and sigma4 domains of RNA polymerase sigma factors"/>
    <property type="match status" value="1"/>
</dbReference>
<protein>
    <recommendedName>
        <fullName evidence="6">RNA polymerase sigma factor</fullName>
    </recommendedName>
</protein>
<dbReference type="AlphaFoldDB" id="D5HCY4"/>
<gene>
    <name evidence="10" type="primary">sigW</name>
    <name evidence="10" type="ordered locus">SRM_02968</name>
</gene>
<comment type="similarity">
    <text evidence="1 6">Belongs to the sigma-70 factor family. ECF subfamily.</text>
</comment>
<evidence type="ECO:0000256" key="2">
    <source>
        <dbReference type="ARBA" id="ARBA00023015"/>
    </source>
</evidence>
<sequence>MACAPSGDAFVCCFARPAFRMSHDAPDGTYARRVQDGDRSAFRMLVERYEGMVFDLAHQYTDGPEAAEDLAQDVFLTAYRRIDDLQDPDRFASWLYGIALNRGRDYAKNVRRDTYPFSRSEQEGTHIRDNGAAQDDQLVADERGDQLWNALDELAPTYATPFLLKYRNGLTYKAMSKRLDVSVSALKVRVHRARKKLRTLLAPYHEKSRS</sequence>
<dbReference type="KEGG" id="srm:SRM_02968"/>
<keyword evidence="2 6" id="KW-0805">Transcription regulation</keyword>
<evidence type="ECO:0000256" key="7">
    <source>
        <dbReference type="SAM" id="MobiDB-lite"/>
    </source>
</evidence>
<dbReference type="EMBL" id="FP565814">
    <property type="protein sequence ID" value="CBH25889.1"/>
    <property type="molecule type" value="Genomic_DNA"/>
</dbReference>
<dbReference type="Pfam" id="PF04542">
    <property type="entry name" value="Sigma70_r2"/>
    <property type="match status" value="1"/>
</dbReference>
<dbReference type="InterPro" id="IPR013249">
    <property type="entry name" value="RNA_pol_sigma70_r4_t2"/>
</dbReference>
<dbReference type="InterPro" id="IPR000838">
    <property type="entry name" value="RNA_pol_sigma70_ECF_CS"/>
</dbReference>
<keyword evidence="3 6" id="KW-0731">Sigma factor</keyword>
<evidence type="ECO:0000313" key="11">
    <source>
        <dbReference type="Proteomes" id="UP000000933"/>
    </source>
</evidence>
<dbReference type="InterPro" id="IPR036388">
    <property type="entry name" value="WH-like_DNA-bd_sf"/>
</dbReference>
<evidence type="ECO:0000256" key="4">
    <source>
        <dbReference type="ARBA" id="ARBA00023125"/>
    </source>
</evidence>
<evidence type="ECO:0000256" key="6">
    <source>
        <dbReference type="RuleBase" id="RU000716"/>
    </source>
</evidence>
<dbReference type="PROSITE" id="PS01063">
    <property type="entry name" value="SIGMA70_ECF"/>
    <property type="match status" value="1"/>
</dbReference>
<evidence type="ECO:0000256" key="5">
    <source>
        <dbReference type="ARBA" id="ARBA00023163"/>
    </source>
</evidence>
<dbReference type="NCBIfam" id="TIGR02937">
    <property type="entry name" value="sigma70-ECF"/>
    <property type="match status" value="1"/>
</dbReference>
<feature type="region of interest" description="Disordered" evidence="7">
    <location>
        <begin position="115"/>
        <end position="135"/>
    </location>
</feature>
<dbReference type="InterPro" id="IPR014284">
    <property type="entry name" value="RNA_pol_sigma-70_dom"/>
</dbReference>
<dbReference type="GO" id="GO:0003677">
    <property type="term" value="F:DNA binding"/>
    <property type="evidence" value="ECO:0007669"/>
    <property type="project" value="UniProtKB-KW"/>
</dbReference>
<reference evidence="11" key="2">
    <citation type="submission" date="2010-04" db="EMBL/GenBank/DDBJ databases">
        <title>Genome sequence of Salinibacter ruber M8.</title>
        <authorList>
            <consortium name="Genoscope"/>
        </authorList>
    </citation>
    <scope>NUCLEOTIDE SEQUENCE [LARGE SCALE GENOMIC DNA]</scope>
    <source>
        <strain evidence="11">M8</strain>
    </source>
</reference>
<dbReference type="InterPro" id="IPR007627">
    <property type="entry name" value="RNA_pol_sigma70_r2"/>
</dbReference>
<keyword evidence="5 6" id="KW-0804">Transcription</keyword>
<dbReference type="SUPFAM" id="SSF88946">
    <property type="entry name" value="Sigma2 domain of RNA polymerase sigma factors"/>
    <property type="match status" value="1"/>
</dbReference>
<evidence type="ECO:0000256" key="1">
    <source>
        <dbReference type="ARBA" id="ARBA00010641"/>
    </source>
</evidence>
<reference evidence="10 11" key="1">
    <citation type="journal article" date="2010" name="ISME J.">
        <title>Fine-scale evolution: genomic, phenotypic and ecological differentiation in two coexisting Salinibacter ruber strains.</title>
        <authorList>
            <person name="Pena A."/>
            <person name="Teeling H."/>
            <person name="Huerta-Cepas J."/>
            <person name="Santos F."/>
            <person name="Yarza P."/>
            <person name="Brito-Echeverria J."/>
            <person name="Lucio M."/>
            <person name="Schmitt-Kopplin P."/>
            <person name="Meseguer I."/>
            <person name="Schenowitz C."/>
            <person name="Dossat C."/>
            <person name="Barbe V."/>
            <person name="Dopazo J."/>
            <person name="Rossello-Mora R."/>
            <person name="Schuler M."/>
            <person name="Glockner F.O."/>
            <person name="Amann R."/>
            <person name="Gabaldon T."/>
            <person name="Anton J."/>
        </authorList>
    </citation>
    <scope>NUCLEOTIDE SEQUENCE [LARGE SCALE GENOMIC DNA]</scope>
    <source>
        <strain evidence="10 11">M8</strain>
    </source>
</reference>
<dbReference type="GO" id="GO:0006352">
    <property type="term" value="P:DNA-templated transcription initiation"/>
    <property type="evidence" value="ECO:0007669"/>
    <property type="project" value="InterPro"/>
</dbReference>
<dbReference type="Proteomes" id="UP000000933">
    <property type="component" value="Chromosome"/>
</dbReference>
<keyword evidence="4 6" id="KW-0238">DNA-binding</keyword>
<feature type="domain" description="RNA polymerase sigma-70 region 2" evidence="8">
    <location>
        <begin position="45"/>
        <end position="111"/>
    </location>
</feature>
<organism evidence="10 11">
    <name type="scientific">Salinibacter ruber (strain M8)</name>
    <dbReference type="NCBI Taxonomy" id="761659"/>
    <lineage>
        <taxon>Bacteria</taxon>
        <taxon>Pseudomonadati</taxon>
        <taxon>Rhodothermota</taxon>
        <taxon>Rhodothermia</taxon>
        <taxon>Rhodothermales</taxon>
        <taxon>Salinibacteraceae</taxon>
        <taxon>Salinibacter</taxon>
    </lineage>
</organism>
<feature type="compositionally biased region" description="Basic and acidic residues" evidence="7">
    <location>
        <begin position="115"/>
        <end position="129"/>
    </location>
</feature>
<dbReference type="PANTHER" id="PTHR43133">
    <property type="entry name" value="RNA POLYMERASE ECF-TYPE SIGMA FACTO"/>
    <property type="match status" value="1"/>
</dbReference>
<dbReference type="InterPro" id="IPR013324">
    <property type="entry name" value="RNA_pol_sigma_r3/r4-like"/>
</dbReference>
<dbReference type="GO" id="GO:0016987">
    <property type="term" value="F:sigma factor activity"/>
    <property type="evidence" value="ECO:0007669"/>
    <property type="project" value="UniProtKB-KW"/>
</dbReference>
<dbReference type="CDD" id="cd06171">
    <property type="entry name" value="Sigma70_r4"/>
    <property type="match status" value="1"/>
</dbReference>
<evidence type="ECO:0000259" key="9">
    <source>
        <dbReference type="Pfam" id="PF08281"/>
    </source>
</evidence>
<name>D5HCY4_SALRM</name>
<accession>D5HCY4</accession>
<evidence type="ECO:0000259" key="8">
    <source>
        <dbReference type="Pfam" id="PF04542"/>
    </source>
</evidence>
<proteinExistence type="inferred from homology"/>
<dbReference type="PANTHER" id="PTHR43133:SF8">
    <property type="entry name" value="RNA POLYMERASE SIGMA FACTOR HI_1459-RELATED"/>
    <property type="match status" value="1"/>
</dbReference>
<dbReference type="InterPro" id="IPR013325">
    <property type="entry name" value="RNA_pol_sigma_r2"/>
</dbReference>
<dbReference type="Pfam" id="PF08281">
    <property type="entry name" value="Sigma70_r4_2"/>
    <property type="match status" value="1"/>
</dbReference>